<proteinExistence type="predicted"/>
<evidence type="ECO:0000313" key="2">
    <source>
        <dbReference type="Proteomes" id="UP000006055"/>
    </source>
</evidence>
<dbReference type="Proteomes" id="UP000006055">
    <property type="component" value="Chromosome"/>
</dbReference>
<dbReference type="KEGG" id="dti:Desti_5116"/>
<dbReference type="EMBL" id="CP003360">
    <property type="protein sequence ID" value="AFM27723.1"/>
    <property type="molecule type" value="Genomic_DNA"/>
</dbReference>
<name>I4CDT2_DESTA</name>
<dbReference type="AlphaFoldDB" id="I4CDT2"/>
<sequence length="287" mass="32243">MANLARTARKAYSGGYTDEPLSKILADLIEGNPATQAMAGVRINPVDITGNWSRDIDKLPQEFKNFLIKTTSTAEKNKSDLVIPYIPDAGQPLTKKTTSRTLPEVLHPSLYDPKEYSNARGMQTTWKYPDGKFAKDTILSSIINQDDILKHEFGNLFKKYLGRPQHITDMARERFFANIPEGLTGLVSPNKLARDIPESLGFEFRMLSPEHQAPFNAWTALRGNYPKLGEEFMAESINPKALSNRLNIGQESVDELLGFIMRTNPEFAGFVGGARDMYPKTMDWLPK</sequence>
<dbReference type="HOGENOM" id="CLU_968851_0_0_7"/>
<protein>
    <submittedName>
        <fullName evidence="1">Uncharacterized protein</fullName>
    </submittedName>
</protein>
<evidence type="ECO:0000313" key="1">
    <source>
        <dbReference type="EMBL" id="AFM27723.1"/>
    </source>
</evidence>
<organism evidence="1 2">
    <name type="scientific">Desulfomonile tiedjei (strain ATCC 49306 / DSM 6799 / DCB-1)</name>
    <dbReference type="NCBI Taxonomy" id="706587"/>
    <lineage>
        <taxon>Bacteria</taxon>
        <taxon>Pseudomonadati</taxon>
        <taxon>Thermodesulfobacteriota</taxon>
        <taxon>Desulfomonilia</taxon>
        <taxon>Desulfomonilales</taxon>
        <taxon>Desulfomonilaceae</taxon>
        <taxon>Desulfomonile</taxon>
    </lineage>
</organism>
<keyword evidence="2" id="KW-1185">Reference proteome</keyword>
<reference evidence="2" key="1">
    <citation type="submission" date="2012-06" db="EMBL/GenBank/DDBJ databases">
        <title>Complete sequence of chromosome of Desulfomonile tiedjei DSM 6799.</title>
        <authorList>
            <person name="Lucas S."/>
            <person name="Copeland A."/>
            <person name="Lapidus A."/>
            <person name="Glavina del Rio T."/>
            <person name="Dalin E."/>
            <person name="Tice H."/>
            <person name="Bruce D."/>
            <person name="Goodwin L."/>
            <person name="Pitluck S."/>
            <person name="Peters L."/>
            <person name="Ovchinnikova G."/>
            <person name="Zeytun A."/>
            <person name="Lu M."/>
            <person name="Kyrpides N."/>
            <person name="Mavromatis K."/>
            <person name="Ivanova N."/>
            <person name="Brettin T."/>
            <person name="Detter J.C."/>
            <person name="Han C."/>
            <person name="Larimer F."/>
            <person name="Land M."/>
            <person name="Hauser L."/>
            <person name="Markowitz V."/>
            <person name="Cheng J.-F."/>
            <person name="Hugenholtz P."/>
            <person name="Woyke T."/>
            <person name="Wu D."/>
            <person name="Spring S."/>
            <person name="Schroeder M."/>
            <person name="Brambilla E."/>
            <person name="Klenk H.-P."/>
            <person name="Eisen J.A."/>
        </authorList>
    </citation>
    <scope>NUCLEOTIDE SEQUENCE [LARGE SCALE GENOMIC DNA]</scope>
    <source>
        <strain evidence="2">ATCC 49306 / DSM 6799 / DCB-1</strain>
    </source>
</reference>
<accession>I4CDT2</accession>
<gene>
    <name evidence="1" type="ordered locus">Desti_5116</name>
</gene>